<dbReference type="AlphaFoldDB" id="A0AAJ2X6G5"/>
<dbReference type="InterPro" id="IPR000847">
    <property type="entry name" value="LysR_HTH_N"/>
</dbReference>
<dbReference type="Gene3D" id="1.10.10.10">
    <property type="entry name" value="Winged helix-like DNA-binding domain superfamily/Winged helix DNA-binding domain"/>
    <property type="match status" value="1"/>
</dbReference>
<protein>
    <submittedName>
        <fullName evidence="6">LysR family transcriptional regulator</fullName>
    </submittedName>
</protein>
<dbReference type="PANTHER" id="PTHR30126:SF99">
    <property type="entry name" value="TRANSCRIPTIONAL REGULATOR LYSR FAMILY"/>
    <property type="match status" value="1"/>
</dbReference>
<reference evidence="6" key="1">
    <citation type="submission" date="2021-10" db="EMBL/GenBank/DDBJ databases">
        <authorList>
            <person name="Hussein R."/>
            <person name="Harrison J."/>
            <person name="Studholme D.J."/>
            <person name="Vicente J."/>
            <person name="Grant M."/>
        </authorList>
    </citation>
    <scope>NUCLEOTIDE SEQUENCE</scope>
    <source>
        <strain evidence="6">NCPPB 2970</strain>
    </source>
</reference>
<dbReference type="CDD" id="cd05466">
    <property type="entry name" value="PBP2_LTTR_substrate"/>
    <property type="match status" value="1"/>
</dbReference>
<feature type="domain" description="HTH lysR-type" evidence="5">
    <location>
        <begin position="2"/>
        <end position="58"/>
    </location>
</feature>
<dbReference type="Pfam" id="PF00126">
    <property type="entry name" value="HTH_1"/>
    <property type="match status" value="1"/>
</dbReference>
<comment type="similarity">
    <text evidence="1">Belongs to the LysR transcriptional regulatory family.</text>
</comment>
<reference evidence="6" key="2">
    <citation type="submission" date="2024-01" db="EMBL/GenBank/DDBJ databases">
        <title>Long-read genome sequencing of X. campestris pv. papavericola.</title>
        <authorList>
            <person name="Hussain R.M.F."/>
            <person name="Greer S."/>
            <person name="Harrison J."/>
            <person name="Grant M."/>
            <person name="Vicente J."/>
            <person name="Studholme D.J."/>
        </authorList>
    </citation>
    <scope>NUCLEOTIDE SEQUENCE</scope>
    <source>
        <strain evidence="6">NCPPB 2970</strain>
    </source>
</reference>
<evidence type="ECO:0000256" key="1">
    <source>
        <dbReference type="ARBA" id="ARBA00009437"/>
    </source>
</evidence>
<dbReference type="EMBL" id="JAJFNJ020000003">
    <property type="protein sequence ID" value="MEC3890157.1"/>
    <property type="molecule type" value="Genomic_DNA"/>
</dbReference>
<evidence type="ECO:0000259" key="5">
    <source>
        <dbReference type="PROSITE" id="PS50931"/>
    </source>
</evidence>
<dbReference type="InterPro" id="IPR036390">
    <property type="entry name" value="WH_DNA-bd_sf"/>
</dbReference>
<evidence type="ECO:0000313" key="6">
    <source>
        <dbReference type="EMBL" id="MEC3890157.1"/>
    </source>
</evidence>
<gene>
    <name evidence="6" type="ORF">LLE72_021000</name>
</gene>
<dbReference type="SUPFAM" id="SSF46785">
    <property type="entry name" value="Winged helix' DNA-binding domain"/>
    <property type="match status" value="1"/>
</dbReference>
<dbReference type="GO" id="GO:0003700">
    <property type="term" value="F:DNA-binding transcription factor activity"/>
    <property type="evidence" value="ECO:0007669"/>
    <property type="project" value="InterPro"/>
</dbReference>
<evidence type="ECO:0000256" key="3">
    <source>
        <dbReference type="ARBA" id="ARBA00023125"/>
    </source>
</evidence>
<organism evidence="6 7">
    <name type="scientific">Xanthomonas campestris pv. papavericola</name>
    <dbReference type="NCBI Taxonomy" id="487881"/>
    <lineage>
        <taxon>Bacteria</taxon>
        <taxon>Pseudomonadati</taxon>
        <taxon>Pseudomonadota</taxon>
        <taxon>Gammaproteobacteria</taxon>
        <taxon>Lysobacterales</taxon>
        <taxon>Lysobacteraceae</taxon>
        <taxon>Xanthomonas</taxon>
    </lineage>
</organism>
<keyword evidence="4" id="KW-0804">Transcription</keyword>
<dbReference type="Pfam" id="PF03466">
    <property type="entry name" value="LysR_substrate"/>
    <property type="match status" value="1"/>
</dbReference>
<sequence length="308" mass="34098">MFNPQWLASFRGVVELQSFTRTAEKLGLTQAAVSQHLRQLEQQLGPLLVRRPRAIELTPAGSALLEYCQEMAGAQKRLDMRLKDGGAAGDVGLISPGSIGLLLYPRLLDLQTQRPELRIRHRFAPDPEVLDAVLRCRFDLGIVTRRPDDARLAATALTEEPLELVVPVGKAIACWQDLEALGFIDHPDGQAMATRLLPRHFPGQASVATLPLQGFSNQIALILEPVARGLGFTVIPRSARLAFHDQAAIQVMEGLHPVVDTLWLIHRAEWPLSARAQQVVACMHAVFAQQVPTTQHRSDAQSRRSRKR</sequence>
<dbReference type="PROSITE" id="PS50931">
    <property type="entry name" value="HTH_LYSR"/>
    <property type="match status" value="1"/>
</dbReference>
<dbReference type="InterPro" id="IPR036388">
    <property type="entry name" value="WH-like_DNA-bd_sf"/>
</dbReference>
<dbReference type="SUPFAM" id="SSF53850">
    <property type="entry name" value="Periplasmic binding protein-like II"/>
    <property type="match status" value="1"/>
</dbReference>
<keyword evidence="3" id="KW-0238">DNA-binding</keyword>
<evidence type="ECO:0000313" key="7">
    <source>
        <dbReference type="Proteomes" id="UP001297361"/>
    </source>
</evidence>
<comment type="caution">
    <text evidence="6">The sequence shown here is derived from an EMBL/GenBank/DDBJ whole genome shotgun (WGS) entry which is preliminary data.</text>
</comment>
<evidence type="ECO:0000256" key="4">
    <source>
        <dbReference type="ARBA" id="ARBA00023163"/>
    </source>
</evidence>
<dbReference type="Proteomes" id="UP001297361">
    <property type="component" value="Unassembled WGS sequence"/>
</dbReference>
<dbReference type="InterPro" id="IPR005119">
    <property type="entry name" value="LysR_subst-bd"/>
</dbReference>
<dbReference type="GO" id="GO:0000976">
    <property type="term" value="F:transcription cis-regulatory region binding"/>
    <property type="evidence" value="ECO:0007669"/>
    <property type="project" value="TreeGrafter"/>
</dbReference>
<accession>A0AAJ2X6G5</accession>
<dbReference type="RefSeq" id="WP_267131898.1">
    <property type="nucleotide sequence ID" value="NZ_JAJFNJ020000003.1"/>
</dbReference>
<keyword evidence="2" id="KW-0805">Transcription regulation</keyword>
<name>A0AAJ2X6G5_XANCA</name>
<dbReference type="PRINTS" id="PR00039">
    <property type="entry name" value="HTHLYSR"/>
</dbReference>
<dbReference type="PANTHER" id="PTHR30126">
    <property type="entry name" value="HTH-TYPE TRANSCRIPTIONAL REGULATOR"/>
    <property type="match status" value="1"/>
</dbReference>
<evidence type="ECO:0000256" key="2">
    <source>
        <dbReference type="ARBA" id="ARBA00023015"/>
    </source>
</evidence>
<proteinExistence type="inferred from homology"/>
<dbReference type="Gene3D" id="3.40.190.290">
    <property type="match status" value="1"/>
</dbReference>